<comment type="caution">
    <text evidence="3">The sequence shown here is derived from an EMBL/GenBank/DDBJ whole genome shotgun (WGS) entry which is preliminary data.</text>
</comment>
<dbReference type="Proteomes" id="UP001286456">
    <property type="component" value="Unassembled WGS sequence"/>
</dbReference>
<reference evidence="3" key="1">
    <citation type="journal article" date="2023" name="Mol. Phylogenet. Evol.">
        <title>Genome-scale phylogeny and comparative genomics of the fungal order Sordariales.</title>
        <authorList>
            <person name="Hensen N."/>
            <person name="Bonometti L."/>
            <person name="Westerberg I."/>
            <person name="Brannstrom I.O."/>
            <person name="Guillou S."/>
            <person name="Cros-Aarteil S."/>
            <person name="Calhoun S."/>
            <person name="Haridas S."/>
            <person name="Kuo A."/>
            <person name="Mondo S."/>
            <person name="Pangilinan J."/>
            <person name="Riley R."/>
            <person name="LaButti K."/>
            <person name="Andreopoulos B."/>
            <person name="Lipzen A."/>
            <person name="Chen C."/>
            <person name="Yan M."/>
            <person name="Daum C."/>
            <person name="Ng V."/>
            <person name="Clum A."/>
            <person name="Steindorff A."/>
            <person name="Ohm R.A."/>
            <person name="Martin F."/>
            <person name="Silar P."/>
            <person name="Natvig D.O."/>
            <person name="Lalanne C."/>
            <person name="Gautier V."/>
            <person name="Ament-Velasquez S.L."/>
            <person name="Kruys A."/>
            <person name="Hutchinson M.I."/>
            <person name="Powell A.J."/>
            <person name="Barry K."/>
            <person name="Miller A.N."/>
            <person name="Grigoriev I.V."/>
            <person name="Debuchy R."/>
            <person name="Gladieux P."/>
            <person name="Hiltunen Thoren M."/>
            <person name="Johannesson H."/>
        </authorList>
    </citation>
    <scope>NUCLEOTIDE SEQUENCE</scope>
    <source>
        <strain evidence="3">SMH4131-1</strain>
    </source>
</reference>
<evidence type="ECO:0000313" key="3">
    <source>
        <dbReference type="EMBL" id="KAK3332799.1"/>
    </source>
</evidence>
<proteinExistence type="predicted"/>
<reference evidence="3" key="2">
    <citation type="submission" date="2023-06" db="EMBL/GenBank/DDBJ databases">
        <authorList>
            <consortium name="Lawrence Berkeley National Laboratory"/>
            <person name="Haridas S."/>
            <person name="Hensen N."/>
            <person name="Bonometti L."/>
            <person name="Westerberg I."/>
            <person name="Brannstrom I.O."/>
            <person name="Guillou S."/>
            <person name="Cros-Aarteil S."/>
            <person name="Calhoun S."/>
            <person name="Kuo A."/>
            <person name="Mondo S."/>
            <person name="Pangilinan J."/>
            <person name="Riley R."/>
            <person name="Labutti K."/>
            <person name="Andreopoulos B."/>
            <person name="Lipzen A."/>
            <person name="Chen C."/>
            <person name="Yanf M."/>
            <person name="Daum C."/>
            <person name="Ng V."/>
            <person name="Clum A."/>
            <person name="Steindorff A."/>
            <person name="Ohm R."/>
            <person name="Martin F."/>
            <person name="Silar P."/>
            <person name="Natvig D."/>
            <person name="Lalanne C."/>
            <person name="Gautier V."/>
            <person name="Ament-Velasquez S.L."/>
            <person name="Kruys A."/>
            <person name="Hutchinson M.I."/>
            <person name="Powell A.J."/>
            <person name="Barry K."/>
            <person name="Miller A.N."/>
            <person name="Grigoriev I.V."/>
            <person name="Debuchy R."/>
            <person name="Gladieux P."/>
            <person name="Thoren M.H."/>
            <person name="Johannesson H."/>
        </authorList>
    </citation>
    <scope>NUCLEOTIDE SEQUENCE</scope>
    <source>
        <strain evidence="3">SMH4131-1</strain>
    </source>
</reference>
<evidence type="ECO:0000256" key="2">
    <source>
        <dbReference type="SAM" id="Phobius"/>
    </source>
</evidence>
<keyword evidence="2" id="KW-1133">Transmembrane helix</keyword>
<dbReference type="AlphaFoldDB" id="A0AAE0IWZ5"/>
<sequence>MLTHKLENIANLSVSPKVELARPAMLSRRGRDTVANHSTCASDEVKCSQGAWCCKGDETCSLENGVFLCCSSWLSTGKSCARVCAAGTFECGFICCADGQSCIAGSTVLPYCTGDAKAVISTRTSTSTATLSQLSSLDTSHASSSVARTMGNSSLHVATTSIDPSRSTASQNSPSESRAGGNTGLPVSAQIALGVAVPIVVILIIVGMWLCLFRRQRQAAVVTVAEALGEEDNASMYDLPTPPPAYSKNEIVVVTTEGCALSAELASSTDTDEAHEMGAVVGDGRREVGNSRSSD</sequence>
<dbReference type="EMBL" id="JAUEPO010000002">
    <property type="protein sequence ID" value="KAK3332799.1"/>
    <property type="molecule type" value="Genomic_DNA"/>
</dbReference>
<evidence type="ECO:0000256" key="1">
    <source>
        <dbReference type="SAM" id="MobiDB-lite"/>
    </source>
</evidence>
<feature type="region of interest" description="Disordered" evidence="1">
    <location>
        <begin position="265"/>
        <end position="295"/>
    </location>
</feature>
<evidence type="ECO:0000313" key="4">
    <source>
        <dbReference type="Proteomes" id="UP001286456"/>
    </source>
</evidence>
<keyword evidence="2" id="KW-0812">Transmembrane</keyword>
<feature type="region of interest" description="Disordered" evidence="1">
    <location>
        <begin position="161"/>
        <end position="181"/>
    </location>
</feature>
<name>A0AAE0IWZ5_9PEZI</name>
<keyword evidence="2" id="KW-0472">Membrane</keyword>
<feature type="transmembrane region" description="Helical" evidence="2">
    <location>
        <begin position="191"/>
        <end position="212"/>
    </location>
</feature>
<feature type="compositionally biased region" description="Basic and acidic residues" evidence="1">
    <location>
        <begin position="283"/>
        <end position="295"/>
    </location>
</feature>
<organism evidence="3 4">
    <name type="scientific">Cercophora scortea</name>
    <dbReference type="NCBI Taxonomy" id="314031"/>
    <lineage>
        <taxon>Eukaryota</taxon>
        <taxon>Fungi</taxon>
        <taxon>Dikarya</taxon>
        <taxon>Ascomycota</taxon>
        <taxon>Pezizomycotina</taxon>
        <taxon>Sordariomycetes</taxon>
        <taxon>Sordariomycetidae</taxon>
        <taxon>Sordariales</taxon>
        <taxon>Lasiosphaeriaceae</taxon>
        <taxon>Cercophora</taxon>
    </lineage>
</organism>
<accession>A0AAE0IWZ5</accession>
<gene>
    <name evidence="3" type="ORF">B0T19DRAFT_381442</name>
</gene>
<keyword evidence="4" id="KW-1185">Reference proteome</keyword>
<protein>
    <submittedName>
        <fullName evidence="3">Uncharacterized protein</fullName>
    </submittedName>
</protein>
<feature type="compositionally biased region" description="Polar residues" evidence="1">
    <location>
        <begin position="161"/>
        <end position="176"/>
    </location>
</feature>